<dbReference type="Proteomes" id="UP000186102">
    <property type="component" value="Unassembled WGS sequence"/>
</dbReference>
<sequence length="42" mass="4720">MRRILDMNSLVLIVGGEAVVLHTKKKGTKTFARQVPFSQDSF</sequence>
<evidence type="ECO:0000313" key="1">
    <source>
        <dbReference type="EMBL" id="OLN30357.1"/>
    </source>
</evidence>
<reference evidence="1 2" key="1">
    <citation type="submission" date="2016-09" db="EMBL/GenBank/DDBJ databases">
        <title>Complete genome of Desulfosporosinus sp. OL.</title>
        <authorList>
            <person name="Mardanov A."/>
            <person name="Beletsky A."/>
            <person name="Panova A."/>
            <person name="Karnachuk O."/>
            <person name="Ravin N."/>
        </authorList>
    </citation>
    <scope>NUCLEOTIDE SEQUENCE [LARGE SCALE GENOMIC DNA]</scope>
    <source>
        <strain evidence="1 2">OL</strain>
    </source>
</reference>
<organism evidence="1 2">
    <name type="scientific">Desulfosporosinus metallidurans</name>
    <dbReference type="NCBI Taxonomy" id="1888891"/>
    <lineage>
        <taxon>Bacteria</taxon>
        <taxon>Bacillati</taxon>
        <taxon>Bacillota</taxon>
        <taxon>Clostridia</taxon>
        <taxon>Eubacteriales</taxon>
        <taxon>Desulfitobacteriaceae</taxon>
        <taxon>Desulfosporosinus</taxon>
    </lineage>
</organism>
<evidence type="ECO:0000313" key="2">
    <source>
        <dbReference type="Proteomes" id="UP000186102"/>
    </source>
</evidence>
<proteinExistence type="predicted"/>
<gene>
    <name evidence="1" type="ORF">DSOL_3122</name>
</gene>
<keyword evidence="2" id="KW-1185">Reference proteome</keyword>
<accession>A0A1Q8QSQ8</accession>
<dbReference type="AlphaFoldDB" id="A0A1Q8QSQ8"/>
<protein>
    <submittedName>
        <fullName evidence="1">Uncharacterized protein</fullName>
    </submittedName>
</protein>
<name>A0A1Q8QSQ8_9FIRM</name>
<comment type="caution">
    <text evidence="1">The sequence shown here is derived from an EMBL/GenBank/DDBJ whole genome shotgun (WGS) entry which is preliminary data.</text>
</comment>
<dbReference type="EMBL" id="MLBF01000025">
    <property type="protein sequence ID" value="OLN30357.1"/>
    <property type="molecule type" value="Genomic_DNA"/>
</dbReference>